<accession>A0ABR9JVI9</accession>
<proteinExistence type="predicted"/>
<gene>
    <name evidence="1" type="ORF">H4W34_004326</name>
</gene>
<dbReference type="Proteomes" id="UP000627838">
    <property type="component" value="Unassembled WGS sequence"/>
</dbReference>
<keyword evidence="2" id="KW-1185">Reference proteome</keyword>
<sequence length="42" mass="4962">MRPREEIRHGRGEVLEGLLLRDHRAHPQPRGFRTCSRKGTVR</sequence>
<reference evidence="1 2" key="1">
    <citation type="submission" date="2020-10" db="EMBL/GenBank/DDBJ databases">
        <title>Sequencing the genomes of 1000 actinobacteria strains.</title>
        <authorList>
            <person name="Klenk H.-P."/>
        </authorList>
    </citation>
    <scope>NUCLEOTIDE SEQUENCE [LARGE SCALE GENOMIC DNA]</scope>
    <source>
        <strain evidence="1 2">DSM 46744</strain>
    </source>
</reference>
<organism evidence="1 2">
    <name type="scientific">Actinomadura algeriensis</name>
    <dbReference type="NCBI Taxonomy" id="1679523"/>
    <lineage>
        <taxon>Bacteria</taxon>
        <taxon>Bacillati</taxon>
        <taxon>Actinomycetota</taxon>
        <taxon>Actinomycetes</taxon>
        <taxon>Streptosporangiales</taxon>
        <taxon>Thermomonosporaceae</taxon>
        <taxon>Actinomadura</taxon>
    </lineage>
</organism>
<evidence type="ECO:0000313" key="2">
    <source>
        <dbReference type="Proteomes" id="UP000627838"/>
    </source>
</evidence>
<dbReference type="EMBL" id="JADBDZ010000001">
    <property type="protein sequence ID" value="MBE1534493.1"/>
    <property type="molecule type" value="Genomic_DNA"/>
</dbReference>
<name>A0ABR9JVI9_9ACTN</name>
<evidence type="ECO:0000313" key="1">
    <source>
        <dbReference type="EMBL" id="MBE1534493.1"/>
    </source>
</evidence>
<protein>
    <submittedName>
        <fullName evidence="1">Uncharacterized protein</fullName>
    </submittedName>
</protein>
<comment type="caution">
    <text evidence="1">The sequence shown here is derived from an EMBL/GenBank/DDBJ whole genome shotgun (WGS) entry which is preliminary data.</text>
</comment>